<reference evidence="1 2" key="1">
    <citation type="submission" date="2020-05" db="EMBL/GenBank/DDBJ databases">
        <title>Complete genome sequence of of a novel Thermoleptolyngbya strain isolated from hot springs of Ganzi, Sichuan China.</title>
        <authorList>
            <person name="Tang J."/>
            <person name="Daroch M."/>
            <person name="Li L."/>
            <person name="Waleron K."/>
            <person name="Waleron M."/>
            <person name="Waleron M."/>
        </authorList>
    </citation>
    <scope>NUCLEOTIDE SEQUENCE [LARGE SCALE GENOMIC DNA]</scope>
    <source>
        <strain evidence="1 2">PKUAC-SCTA183</strain>
    </source>
</reference>
<dbReference type="InterPro" id="IPR009200">
    <property type="entry name" value="DUF1269_membrane"/>
</dbReference>
<evidence type="ECO:0000313" key="1">
    <source>
        <dbReference type="EMBL" id="QKD80827.1"/>
    </source>
</evidence>
<dbReference type="Pfam" id="PF06897">
    <property type="entry name" value="DUF1269"/>
    <property type="match status" value="1"/>
</dbReference>
<dbReference type="RefSeq" id="WP_172353259.1">
    <property type="nucleotide sequence ID" value="NZ_CP053661.1"/>
</dbReference>
<dbReference type="KEGG" id="theu:HPC62_00355"/>
<evidence type="ECO:0000313" key="2">
    <source>
        <dbReference type="Proteomes" id="UP000505210"/>
    </source>
</evidence>
<accession>A0A6M8B7Y8</accession>
<proteinExistence type="predicted"/>
<organism evidence="1 2">
    <name type="scientific">Thermoleptolyngbya sichuanensis A183</name>
    <dbReference type="NCBI Taxonomy" id="2737172"/>
    <lineage>
        <taxon>Bacteria</taxon>
        <taxon>Bacillati</taxon>
        <taxon>Cyanobacteriota</taxon>
        <taxon>Cyanophyceae</taxon>
        <taxon>Oculatellales</taxon>
        <taxon>Oculatellaceae</taxon>
        <taxon>Thermoleptolyngbya</taxon>
        <taxon>Thermoleptolyngbya sichuanensis</taxon>
    </lineage>
</organism>
<gene>
    <name evidence="1" type="ORF">HPC62_00355</name>
</gene>
<protein>
    <submittedName>
        <fullName evidence="1">DUF1269 domain-containing protein</fullName>
    </submittedName>
</protein>
<sequence length="147" mass="16190">MSELIVVVFDQKLAADHALLDLLGREQSHLADFEDAVVVTKNAQGKIRVKAYHDLLEPVGELSNDLWGGILSAVVFHRSLTIAQEIFNPDFLIQVEEALQPNSSALLVLVHAEAAERVVEELFAFSPIVIRTPLPDAKREALKQAVS</sequence>
<name>A0A6M8B7Y8_9CYAN</name>
<dbReference type="AlphaFoldDB" id="A0A6M8B7Y8"/>
<dbReference type="EMBL" id="CP053661">
    <property type="protein sequence ID" value="QKD80827.1"/>
    <property type="molecule type" value="Genomic_DNA"/>
</dbReference>
<dbReference type="Proteomes" id="UP000505210">
    <property type="component" value="Chromosome"/>
</dbReference>
<keyword evidence="2" id="KW-1185">Reference proteome</keyword>